<evidence type="ECO:0000313" key="2">
    <source>
        <dbReference type="EMBL" id="JAH62118.1"/>
    </source>
</evidence>
<dbReference type="AlphaFoldDB" id="A0A0E9UAX0"/>
<name>A0A0E9UAX0_ANGAN</name>
<accession>A0A0E9UAX0</accession>
<organism evidence="2">
    <name type="scientific">Anguilla anguilla</name>
    <name type="common">European freshwater eel</name>
    <name type="synonym">Muraena anguilla</name>
    <dbReference type="NCBI Taxonomy" id="7936"/>
    <lineage>
        <taxon>Eukaryota</taxon>
        <taxon>Metazoa</taxon>
        <taxon>Chordata</taxon>
        <taxon>Craniata</taxon>
        <taxon>Vertebrata</taxon>
        <taxon>Euteleostomi</taxon>
        <taxon>Actinopterygii</taxon>
        <taxon>Neopterygii</taxon>
        <taxon>Teleostei</taxon>
        <taxon>Anguilliformes</taxon>
        <taxon>Anguillidae</taxon>
        <taxon>Anguilla</taxon>
    </lineage>
</organism>
<protein>
    <submittedName>
        <fullName evidence="2">Uncharacterized protein</fullName>
    </submittedName>
</protein>
<reference evidence="2" key="2">
    <citation type="journal article" date="2015" name="Fish Shellfish Immunol.">
        <title>Early steps in the European eel (Anguilla anguilla)-Vibrio vulnificus interaction in the gills: Role of the RtxA13 toxin.</title>
        <authorList>
            <person name="Callol A."/>
            <person name="Pajuelo D."/>
            <person name="Ebbesson L."/>
            <person name="Teles M."/>
            <person name="MacKenzie S."/>
            <person name="Amaro C."/>
        </authorList>
    </citation>
    <scope>NUCLEOTIDE SEQUENCE</scope>
</reference>
<reference evidence="2" key="1">
    <citation type="submission" date="2014-11" db="EMBL/GenBank/DDBJ databases">
        <authorList>
            <person name="Amaro Gonzalez C."/>
        </authorList>
    </citation>
    <scope>NUCLEOTIDE SEQUENCE</scope>
</reference>
<evidence type="ECO:0000256" key="1">
    <source>
        <dbReference type="SAM" id="SignalP"/>
    </source>
</evidence>
<feature type="signal peptide" evidence="1">
    <location>
        <begin position="1"/>
        <end position="20"/>
    </location>
</feature>
<dbReference type="EMBL" id="GBXM01046459">
    <property type="protein sequence ID" value="JAH62118.1"/>
    <property type="molecule type" value="Transcribed_RNA"/>
</dbReference>
<sequence length="28" mass="3192">MRALILFILFLKNLMKLLHCDSDASIGD</sequence>
<feature type="chain" id="PRO_5002433279" evidence="1">
    <location>
        <begin position="21"/>
        <end position="28"/>
    </location>
</feature>
<proteinExistence type="predicted"/>
<keyword evidence="1" id="KW-0732">Signal</keyword>